<name>A0A1H2LZU8_9ACTN</name>
<gene>
    <name evidence="1" type="ORF">SAMN04488544_1152</name>
</gene>
<organism evidence="1 2">
    <name type="scientific">Microlunatus sagamiharensis</name>
    <dbReference type="NCBI Taxonomy" id="546874"/>
    <lineage>
        <taxon>Bacteria</taxon>
        <taxon>Bacillati</taxon>
        <taxon>Actinomycetota</taxon>
        <taxon>Actinomycetes</taxon>
        <taxon>Propionibacteriales</taxon>
        <taxon>Propionibacteriaceae</taxon>
        <taxon>Microlunatus</taxon>
    </lineage>
</organism>
<protein>
    <recommendedName>
        <fullName evidence="3">ANTAR domain-containing protein</fullName>
    </recommendedName>
</protein>
<dbReference type="Proteomes" id="UP000198825">
    <property type="component" value="Chromosome I"/>
</dbReference>
<dbReference type="STRING" id="546874.SAMN04488544_1152"/>
<dbReference type="EMBL" id="LT629799">
    <property type="protein sequence ID" value="SDU86449.1"/>
    <property type="molecule type" value="Genomic_DNA"/>
</dbReference>
<sequence length="188" mass="19723">MAEPGPGPAPGLARALVADLHDLAVDLAVGGYTRTALAMLERDLHRCAPSALGATITLDRGPHHAAVQAHVVPRVLQPAEVRSALRIPLPMSDDAVEASITLYAAAECAFADLAHALGVTPDLATALPDRPIEPGIQGLTDLTTVNIALGHLLNRGRTLSQAREELAHLAQHRHTDLARAARLLLDSS</sequence>
<evidence type="ECO:0000313" key="1">
    <source>
        <dbReference type="EMBL" id="SDU86449.1"/>
    </source>
</evidence>
<accession>A0A1H2LZU8</accession>
<keyword evidence="2" id="KW-1185">Reference proteome</keyword>
<dbReference type="AlphaFoldDB" id="A0A1H2LZU8"/>
<reference evidence="2" key="1">
    <citation type="submission" date="2016-10" db="EMBL/GenBank/DDBJ databases">
        <authorList>
            <person name="Varghese N."/>
            <person name="Submissions S."/>
        </authorList>
    </citation>
    <scope>NUCLEOTIDE SEQUENCE [LARGE SCALE GENOMIC DNA]</scope>
    <source>
        <strain evidence="2">DSM 21743</strain>
    </source>
</reference>
<dbReference type="RefSeq" id="WP_157719807.1">
    <property type="nucleotide sequence ID" value="NZ_LT629799.1"/>
</dbReference>
<proteinExistence type="predicted"/>
<evidence type="ECO:0000313" key="2">
    <source>
        <dbReference type="Proteomes" id="UP000198825"/>
    </source>
</evidence>
<evidence type="ECO:0008006" key="3">
    <source>
        <dbReference type="Google" id="ProtNLM"/>
    </source>
</evidence>